<dbReference type="Proteomes" id="UP001209417">
    <property type="component" value="Unassembled WGS sequence"/>
</dbReference>
<proteinExistence type="predicted"/>
<reference evidence="1" key="2">
    <citation type="submission" date="2022-07" db="EMBL/GenBank/DDBJ databases">
        <title>Prevotella copri.</title>
        <authorList>
            <person name="Yang C."/>
        </authorList>
    </citation>
    <scope>NUCLEOTIDE SEQUENCE</scope>
    <source>
        <strain evidence="1">HF1476</strain>
    </source>
</reference>
<dbReference type="RefSeq" id="WP_118200958.1">
    <property type="nucleotide sequence ID" value="NZ_CP042464.1"/>
</dbReference>
<protein>
    <recommendedName>
        <fullName evidence="6">DUF3987 domain-containing protein</fullName>
    </recommendedName>
</protein>
<evidence type="ECO:0000313" key="4">
    <source>
        <dbReference type="Proteomes" id="UP000286501"/>
    </source>
</evidence>
<dbReference type="EMBL" id="JANDWN010000045">
    <property type="protein sequence ID" value="MCP9600911.1"/>
    <property type="molecule type" value="Genomic_DNA"/>
</dbReference>
<dbReference type="Proteomes" id="UP001204486">
    <property type="component" value="Unassembled WGS sequence"/>
</dbReference>
<evidence type="ECO:0000313" key="1">
    <source>
        <dbReference type="EMBL" id="MCP9600911.1"/>
    </source>
</evidence>
<accession>A0A3R6DZG9</accession>
<reference evidence="3 4" key="1">
    <citation type="submission" date="2018-08" db="EMBL/GenBank/DDBJ databases">
        <title>A genome reference for cultivated species of the human gut microbiota.</title>
        <authorList>
            <person name="Zou Y."/>
            <person name="Xue W."/>
            <person name="Luo G."/>
        </authorList>
    </citation>
    <scope>NUCLEOTIDE SEQUENCE [LARGE SCALE GENOMIC DNA]</scope>
    <source>
        <strain evidence="3 4">AM22-1</strain>
    </source>
</reference>
<dbReference type="EMBL" id="QRIN01000032">
    <property type="protein sequence ID" value="RHG65372.1"/>
    <property type="molecule type" value="Genomic_DNA"/>
</dbReference>
<organism evidence="2 5">
    <name type="scientific">Segatella copri</name>
    <dbReference type="NCBI Taxonomy" id="165179"/>
    <lineage>
        <taxon>Bacteria</taxon>
        <taxon>Pseudomonadati</taxon>
        <taxon>Bacteroidota</taxon>
        <taxon>Bacteroidia</taxon>
        <taxon>Bacteroidales</taxon>
        <taxon>Prevotellaceae</taxon>
        <taxon>Segatella</taxon>
    </lineage>
</organism>
<reference evidence="2" key="3">
    <citation type="submission" date="2022-11" db="EMBL/GenBank/DDBJ databases">
        <title>Genomic repertoires linked with pathogenic potency of arthritogenic Prevotella copri isolated from the gut of rheumatoid arthritis patients.</title>
        <authorList>
            <person name="Nii T."/>
            <person name="Maeda Y."/>
            <person name="Motooka D."/>
            <person name="Naito M."/>
            <person name="Matsumoto Y."/>
            <person name="Ogawa T."/>
            <person name="Oguro-Igashira E."/>
            <person name="Kishikawa T."/>
            <person name="Yamashita M."/>
            <person name="Koizumi S."/>
            <person name="Kurakawa T."/>
            <person name="Okumura R."/>
            <person name="Kayama H."/>
            <person name="Murakami M."/>
            <person name="Sakaguchi T."/>
            <person name="Das B."/>
            <person name="Nakamura S."/>
            <person name="Okada Y."/>
            <person name="Kumanogoh A."/>
            <person name="Takeda K."/>
        </authorList>
    </citation>
    <scope>NUCLEOTIDE SEQUENCE</scope>
    <source>
        <strain evidence="2">H019-1</strain>
    </source>
</reference>
<dbReference type="AlphaFoldDB" id="A0A3R6DZG9"/>
<name>A0A3R6DZG9_9BACT</name>
<comment type="caution">
    <text evidence="2">The sequence shown here is derived from an EMBL/GenBank/DDBJ whole genome shotgun (WGS) entry which is preliminary data.</text>
</comment>
<sequence length="432" mass="48883">MENENLRNIENLLAAKASTQPLYEFPVDQLPLGLRDSLSGVAAEARVPALFSALPIAATYADRLKAKYCDGSDTPMALMSIIIGEQASGKGVCRRIENIWAKKMDKDDEKPREDEAWYQQHKGKKGVVDPKPCIRHIGDTISKSALMRRQLCADGHTMYMFSEELGSMKSVWKVFGDYFRKAFDQSEVGQDYITATSGVTHAQLNFSGCCTQNIFQKFFTDDNIEDGSSSRMMLAKMPDTSFAPLSQHHGYTKEEQANILKAVTLLERSHGVMELPRMCKEFCQWLEAKRQLALANADRVMDVYRRRSAVIGFRCGVIFHILEQTGEETDACIRFAKAVADYVLAMQMEMFGLRLDKQQQDNEAIPVYKSRNTLLFAQLPEQFTLFDASRERGDGASRETIRKMISRWTKRGLCKKLKGGDTEIWQKLTLSA</sequence>
<evidence type="ECO:0008006" key="6">
    <source>
        <dbReference type="Google" id="ProtNLM"/>
    </source>
</evidence>
<dbReference type="EMBL" id="JAPDVG010000001">
    <property type="protein sequence ID" value="MCW4132249.1"/>
    <property type="molecule type" value="Genomic_DNA"/>
</dbReference>
<evidence type="ECO:0000313" key="5">
    <source>
        <dbReference type="Proteomes" id="UP001209417"/>
    </source>
</evidence>
<evidence type="ECO:0000313" key="3">
    <source>
        <dbReference type="EMBL" id="RHG65372.1"/>
    </source>
</evidence>
<dbReference type="Proteomes" id="UP000286501">
    <property type="component" value="Unassembled WGS sequence"/>
</dbReference>
<evidence type="ECO:0000313" key="2">
    <source>
        <dbReference type="EMBL" id="MCW4132249.1"/>
    </source>
</evidence>
<gene>
    <name evidence="3" type="ORF">DW250_08745</name>
    <name evidence="1" type="ORF">NNC55_13255</name>
    <name evidence="2" type="ORF">ONT19_11770</name>
</gene>